<evidence type="ECO:0000313" key="2">
    <source>
        <dbReference type="Proteomes" id="UP000319486"/>
    </source>
</evidence>
<dbReference type="EMBL" id="RCZO01000005">
    <property type="protein sequence ID" value="TPG08514.1"/>
    <property type="molecule type" value="Genomic_DNA"/>
</dbReference>
<proteinExistence type="predicted"/>
<gene>
    <name evidence="1" type="ORF">EAH88_09675</name>
</gene>
<sequence length="148" mass="16222">MGAFASLVESQESHRIVVTLVQRARDGADVQQLAEFIVSAWQTIETFLSPIIGQRSVATLYKRSFYLASRKHPWLMDMHEGMQATMNLAALKAALLEQSSAEIAAGAGVALQMFYEVLTNLIGASLTERLLRSVWADLLPAPTQDNSA</sequence>
<keyword evidence="2" id="KW-1185">Reference proteome</keyword>
<comment type="caution">
    <text evidence="1">The sequence shown here is derived from an EMBL/GenBank/DDBJ whole genome shotgun (WGS) entry which is preliminary data.</text>
</comment>
<dbReference type="RefSeq" id="WP_140652041.1">
    <property type="nucleotide sequence ID" value="NZ_RCZB01000009.1"/>
</dbReference>
<organism evidence="1 2">
    <name type="scientific">Rhodanobacter glycinis</name>
    <dbReference type="NCBI Taxonomy" id="582702"/>
    <lineage>
        <taxon>Bacteria</taxon>
        <taxon>Pseudomonadati</taxon>
        <taxon>Pseudomonadota</taxon>
        <taxon>Gammaproteobacteria</taxon>
        <taxon>Lysobacterales</taxon>
        <taxon>Rhodanobacteraceae</taxon>
        <taxon>Rhodanobacter</taxon>
    </lineage>
</organism>
<dbReference type="AlphaFoldDB" id="A0A502F6H5"/>
<name>A0A502F6H5_9GAMM</name>
<accession>A0A502F6H5</accession>
<reference evidence="1 2" key="1">
    <citation type="journal article" date="2019" name="Environ. Microbiol.">
        <title>Species interactions and distinct microbial communities in high Arctic permafrost affected cryosols are associated with the CH4 and CO2 gas fluxes.</title>
        <authorList>
            <person name="Altshuler I."/>
            <person name="Hamel J."/>
            <person name="Turney S."/>
            <person name="Magnuson E."/>
            <person name="Levesque R."/>
            <person name="Greer C."/>
            <person name="Whyte L.G."/>
        </authorList>
    </citation>
    <scope>NUCLEOTIDE SEQUENCE [LARGE SCALE GENOMIC DNA]</scope>
    <source>
        <strain evidence="1 2">S13Y</strain>
    </source>
</reference>
<protein>
    <submittedName>
        <fullName evidence="1">Uncharacterized protein</fullName>
    </submittedName>
</protein>
<dbReference type="Proteomes" id="UP000319486">
    <property type="component" value="Unassembled WGS sequence"/>
</dbReference>
<evidence type="ECO:0000313" key="1">
    <source>
        <dbReference type="EMBL" id="TPG08514.1"/>
    </source>
</evidence>
<dbReference type="OrthoDB" id="8907064at2"/>